<reference evidence="6" key="1">
    <citation type="submission" date="2024-07" db="EMBL/GenBank/DDBJ databases">
        <authorList>
            <person name="Yu S.T."/>
        </authorList>
    </citation>
    <scope>NUCLEOTIDE SEQUENCE</scope>
    <source>
        <strain evidence="6">R08</strain>
    </source>
</reference>
<evidence type="ECO:0000313" key="6">
    <source>
        <dbReference type="EMBL" id="XDQ02151.1"/>
    </source>
</evidence>
<dbReference type="SUPFAM" id="SSF51905">
    <property type="entry name" value="FAD/NAD(P)-binding domain"/>
    <property type="match status" value="1"/>
</dbReference>
<dbReference type="InterPro" id="IPR045170">
    <property type="entry name" value="MTOX"/>
</dbReference>
<keyword evidence="4" id="KW-0560">Oxidoreductase</keyword>
<dbReference type="AlphaFoldDB" id="A0AB39MAR4"/>
<dbReference type="InterPro" id="IPR036188">
    <property type="entry name" value="FAD/NAD-bd_sf"/>
</dbReference>
<dbReference type="GO" id="GO:0008115">
    <property type="term" value="F:sarcosine oxidase activity"/>
    <property type="evidence" value="ECO:0007669"/>
    <property type="project" value="TreeGrafter"/>
</dbReference>
<keyword evidence="3" id="KW-0274">FAD</keyword>
<evidence type="ECO:0000256" key="1">
    <source>
        <dbReference type="ARBA" id="ARBA00001974"/>
    </source>
</evidence>
<dbReference type="Gene3D" id="3.50.50.60">
    <property type="entry name" value="FAD/NAD(P)-binding domain"/>
    <property type="match status" value="1"/>
</dbReference>
<feature type="domain" description="FAD dependent oxidoreductase" evidence="5">
    <location>
        <begin position="2"/>
        <end position="349"/>
    </location>
</feature>
<dbReference type="EMBL" id="CP163431">
    <property type="protein sequence ID" value="XDQ02151.1"/>
    <property type="molecule type" value="Genomic_DNA"/>
</dbReference>
<evidence type="ECO:0000259" key="5">
    <source>
        <dbReference type="Pfam" id="PF01266"/>
    </source>
</evidence>
<accession>A0AB39MAR4</accession>
<dbReference type="SUPFAM" id="SSF54373">
    <property type="entry name" value="FAD-linked reductases, C-terminal domain"/>
    <property type="match status" value="1"/>
</dbReference>
<evidence type="ECO:0000256" key="2">
    <source>
        <dbReference type="ARBA" id="ARBA00022630"/>
    </source>
</evidence>
<evidence type="ECO:0000256" key="3">
    <source>
        <dbReference type="ARBA" id="ARBA00022827"/>
    </source>
</evidence>
<dbReference type="PANTHER" id="PTHR10961:SF7">
    <property type="entry name" value="FAD DEPENDENT OXIDOREDUCTASE DOMAIN-CONTAINING PROTEIN"/>
    <property type="match status" value="1"/>
</dbReference>
<organism evidence="6">
    <name type="scientific">Streptomyces sp. R08</name>
    <dbReference type="NCBI Taxonomy" id="3238624"/>
    <lineage>
        <taxon>Bacteria</taxon>
        <taxon>Bacillati</taxon>
        <taxon>Actinomycetota</taxon>
        <taxon>Actinomycetes</taxon>
        <taxon>Kitasatosporales</taxon>
        <taxon>Streptomycetaceae</taxon>
        <taxon>Streptomyces</taxon>
    </lineage>
</organism>
<evidence type="ECO:0000256" key="4">
    <source>
        <dbReference type="ARBA" id="ARBA00023002"/>
    </source>
</evidence>
<proteinExistence type="predicted"/>
<dbReference type="PANTHER" id="PTHR10961">
    <property type="entry name" value="PEROXISOMAL SARCOSINE OXIDASE"/>
    <property type="match status" value="1"/>
</dbReference>
<dbReference type="Gene3D" id="3.30.9.10">
    <property type="entry name" value="D-Amino Acid Oxidase, subunit A, domain 2"/>
    <property type="match status" value="1"/>
</dbReference>
<keyword evidence="2" id="KW-0285">Flavoprotein</keyword>
<gene>
    <name evidence="6" type="ORF">AB5J58_18955</name>
</gene>
<dbReference type="RefSeq" id="WP_369188345.1">
    <property type="nucleotide sequence ID" value="NZ_CP163431.1"/>
</dbReference>
<dbReference type="InterPro" id="IPR006076">
    <property type="entry name" value="FAD-dep_OxRdtase"/>
</dbReference>
<sequence>MIAVVGAGLMGAATAWQLARQGHEVTLIEAYDIGHKSGSSRGSSRIYRRAYADPLYVRLTGEARELWQELERDTGAQLLRLTGGLDFGAGRDPEGIADILAAAAVPHELLTAAQAADRWPQFRFDGPVLHHPDAGTVDADATVAAAVRRAAELGARVLTGTRVTGAEILNDGRVALRTDGATVVADTVVVASGAWLPQLAAPLGISAPLPPLQVTQQQVFHYRRRAPETTTWPVFVYADRLNLYGLPSGSDGGPLPAFKVAQHDEGTPTTADTRTGVVDPASRDKVSAWVERTLPGLDPTPVAEASCLYTSTPDEDFVLDRTGPFVVVSPCSGHGAKFTPLIGAMAADLALGRAEPHPRFALRTTRRTVAHQTE</sequence>
<comment type="cofactor">
    <cofactor evidence="1">
        <name>FAD</name>
        <dbReference type="ChEBI" id="CHEBI:57692"/>
    </cofactor>
</comment>
<dbReference type="Pfam" id="PF01266">
    <property type="entry name" value="DAO"/>
    <property type="match status" value="1"/>
</dbReference>
<protein>
    <submittedName>
        <fullName evidence="6">FAD-dependent oxidoreductase</fullName>
    </submittedName>
</protein>
<name>A0AB39MAR4_9ACTN</name>
<dbReference type="GO" id="GO:0050660">
    <property type="term" value="F:flavin adenine dinucleotide binding"/>
    <property type="evidence" value="ECO:0007669"/>
    <property type="project" value="InterPro"/>
</dbReference>